<feature type="region of interest" description="Disordered" evidence="1">
    <location>
        <begin position="74"/>
        <end position="117"/>
    </location>
</feature>
<protein>
    <submittedName>
        <fullName evidence="3">Uncharacterized protein</fullName>
    </submittedName>
</protein>
<reference evidence="3" key="3">
    <citation type="submission" date="2016-08" db="EMBL/GenBank/DDBJ databases">
        <title>Sequencing, Assembly and Comparative Genomics of S. aureofaciens ATCC 10762.</title>
        <authorList>
            <person name="Gradnigo J.S."/>
            <person name="Johnson N."/>
            <person name="Somerville G.A."/>
        </authorList>
    </citation>
    <scope>NUCLEOTIDE SEQUENCE [LARGE SCALE GENOMIC DNA]</scope>
    <source>
        <strain evidence="3">ATCC 10762</strain>
    </source>
</reference>
<feature type="compositionally biased region" description="Polar residues" evidence="1">
    <location>
        <begin position="106"/>
        <end position="117"/>
    </location>
</feature>
<evidence type="ECO:0000256" key="1">
    <source>
        <dbReference type="SAM" id="MobiDB-lite"/>
    </source>
</evidence>
<dbReference type="RefSeq" id="WP_030557328.1">
    <property type="nucleotide sequence ID" value="NZ_BMUB01000022.1"/>
</dbReference>
<dbReference type="Proteomes" id="UP000610124">
    <property type="component" value="Unassembled WGS sequence"/>
</dbReference>
<organism evidence="3 4">
    <name type="scientific">Kitasatospora aureofaciens</name>
    <name type="common">Streptomyces aureofaciens</name>
    <dbReference type="NCBI Taxonomy" id="1894"/>
    <lineage>
        <taxon>Bacteria</taxon>
        <taxon>Bacillati</taxon>
        <taxon>Actinomycetota</taxon>
        <taxon>Actinomycetes</taxon>
        <taxon>Kitasatosporales</taxon>
        <taxon>Streptomycetaceae</taxon>
        <taxon>Kitasatospora</taxon>
    </lineage>
</organism>
<dbReference type="Proteomes" id="UP000037395">
    <property type="component" value="Unassembled WGS sequence"/>
</dbReference>
<evidence type="ECO:0000313" key="2">
    <source>
        <dbReference type="EMBL" id="GGU99200.1"/>
    </source>
</evidence>
<dbReference type="GeneID" id="97489146"/>
<proteinExistence type="predicted"/>
<reference evidence="3 4" key="2">
    <citation type="submission" date="2014-07" db="EMBL/GenBank/DDBJ databases">
        <authorList>
            <person name="Zhang J.E."/>
            <person name="Yang H."/>
            <person name="Guo J."/>
            <person name="Deng Z."/>
            <person name="Luo H."/>
            <person name="Luo M."/>
            <person name="Zhao B."/>
        </authorList>
    </citation>
    <scope>NUCLEOTIDE SEQUENCE [LARGE SCALE GENOMIC DNA]</scope>
    <source>
        <strain evidence="3">ATCC 10762</strain>
        <strain evidence="4">ATCC 10762 / DSM 40127 / CCM 3239 / JCM 4008 / LMG 5968 / NBRC 12843 / NCIMB 8234 / A-377</strain>
    </source>
</reference>
<accession>A0A8H9I3N5</accession>
<comment type="caution">
    <text evidence="3">The sequence shown here is derived from an EMBL/GenBank/DDBJ whole genome shotgun (WGS) entry which is preliminary data.</text>
</comment>
<gene>
    <name evidence="2" type="ORF">GCM10010502_62010</name>
    <name evidence="3" type="ORF">HS99_0017850</name>
</gene>
<accession>A0A1E7NE79</accession>
<sequence length="117" mass="12112">MSVGRDAITQQRAAQPGIGALALEVVPAYLSDRQAEDSGLARLANDIGITTEEILACRRYAMSGDVRAGQICRSGSEKVRPPAASGRRAGAGAAALSLSGWRKSAPCSTGSSRRPLD</sequence>
<reference evidence="2" key="1">
    <citation type="journal article" date="2014" name="Int. J. Syst. Evol. Microbiol.">
        <title>Complete genome sequence of Corynebacterium casei LMG S-19264T (=DSM 44701T), isolated from a smear-ripened cheese.</title>
        <authorList>
            <consortium name="US DOE Joint Genome Institute (JGI-PGF)"/>
            <person name="Walter F."/>
            <person name="Albersmeier A."/>
            <person name="Kalinowski J."/>
            <person name="Ruckert C."/>
        </authorList>
    </citation>
    <scope>NUCLEOTIDE SEQUENCE</scope>
    <source>
        <strain evidence="2">JCM 4434</strain>
    </source>
</reference>
<dbReference type="EMBL" id="BMUB01000022">
    <property type="protein sequence ID" value="GGU99200.1"/>
    <property type="molecule type" value="Genomic_DNA"/>
</dbReference>
<reference evidence="2" key="5">
    <citation type="submission" date="2020-09" db="EMBL/GenBank/DDBJ databases">
        <authorList>
            <person name="Sun Q."/>
            <person name="Ohkuma M."/>
        </authorList>
    </citation>
    <scope>NUCLEOTIDE SEQUENCE</scope>
    <source>
        <strain evidence="2">JCM 4434</strain>
    </source>
</reference>
<feature type="compositionally biased region" description="Low complexity" evidence="1">
    <location>
        <begin position="83"/>
        <end position="100"/>
    </location>
</feature>
<reference evidence="4" key="4">
    <citation type="submission" date="2016-08" db="EMBL/GenBank/DDBJ databases">
        <title>Sequencing, assembly and comparative genomics of S. aureofaciens ATCC 10762.</title>
        <authorList>
            <person name="Gradnigo J.S."/>
            <person name="Johnson N."/>
            <person name="Somerville G.A."/>
        </authorList>
    </citation>
    <scope>NUCLEOTIDE SEQUENCE [LARGE SCALE GENOMIC DNA]</scope>
    <source>
        <strain evidence="4">ATCC 10762 / DSM 40127 / CCM 3239 / JCM 4008 / LMG 5968 / NBRC 12843 / NCIMB 8234 / A-377</strain>
    </source>
</reference>
<dbReference type="EMBL" id="JPRF03000002">
    <property type="protein sequence ID" value="OEV38974.1"/>
    <property type="molecule type" value="Genomic_DNA"/>
</dbReference>
<dbReference type="AlphaFoldDB" id="A0A1E7NE79"/>
<name>A0A1E7NE79_KITAU</name>
<evidence type="ECO:0000313" key="4">
    <source>
        <dbReference type="Proteomes" id="UP000037395"/>
    </source>
</evidence>
<evidence type="ECO:0000313" key="3">
    <source>
        <dbReference type="EMBL" id="OEV38974.1"/>
    </source>
</evidence>
<keyword evidence="4" id="KW-1185">Reference proteome</keyword>